<dbReference type="CDD" id="cd00024">
    <property type="entry name" value="CD_CSD"/>
    <property type="match status" value="1"/>
</dbReference>
<feature type="region of interest" description="Disordered" evidence="3">
    <location>
        <begin position="136"/>
        <end position="192"/>
    </location>
</feature>
<dbReference type="PROSITE" id="PS50013">
    <property type="entry name" value="CHROMO_2"/>
    <property type="match status" value="1"/>
</dbReference>
<feature type="compositionally biased region" description="Acidic residues" evidence="3">
    <location>
        <begin position="38"/>
        <end position="71"/>
    </location>
</feature>
<dbReference type="PANTHER" id="PTHR22812">
    <property type="entry name" value="CHROMOBOX PROTEIN"/>
    <property type="match status" value="1"/>
</dbReference>
<gene>
    <name evidence="5" type="ORF">HYQ45_013821</name>
</gene>
<dbReference type="SMART" id="SM00300">
    <property type="entry name" value="ChSh"/>
    <property type="match status" value="1"/>
</dbReference>
<evidence type="ECO:0000256" key="2">
    <source>
        <dbReference type="ARBA" id="ARBA00023242"/>
    </source>
</evidence>
<feature type="compositionally biased region" description="Low complexity" evidence="3">
    <location>
        <begin position="149"/>
        <end position="158"/>
    </location>
</feature>
<dbReference type="Proteomes" id="UP000689129">
    <property type="component" value="Unassembled WGS sequence"/>
</dbReference>
<dbReference type="Pfam" id="PF01393">
    <property type="entry name" value="Chromo_shadow"/>
    <property type="match status" value="1"/>
</dbReference>
<evidence type="ECO:0000313" key="5">
    <source>
        <dbReference type="EMBL" id="KAG7123457.1"/>
    </source>
</evidence>
<protein>
    <submittedName>
        <fullName evidence="5">Chromo domain-containing protein 2 like</fullName>
    </submittedName>
</protein>
<dbReference type="CDD" id="cd18657">
    <property type="entry name" value="CSD_Swi6"/>
    <property type="match status" value="1"/>
</dbReference>
<dbReference type="GO" id="GO:0000792">
    <property type="term" value="C:heterochromatin"/>
    <property type="evidence" value="ECO:0007669"/>
    <property type="project" value="UniProtKB-ARBA"/>
</dbReference>
<organism evidence="5 6">
    <name type="scientific">Verticillium longisporum</name>
    <name type="common">Verticillium dahliae var. longisporum</name>
    <dbReference type="NCBI Taxonomy" id="100787"/>
    <lineage>
        <taxon>Eukaryota</taxon>
        <taxon>Fungi</taxon>
        <taxon>Dikarya</taxon>
        <taxon>Ascomycota</taxon>
        <taxon>Pezizomycotina</taxon>
        <taxon>Sordariomycetes</taxon>
        <taxon>Hypocreomycetidae</taxon>
        <taxon>Glomerellales</taxon>
        <taxon>Plectosphaerellaceae</taxon>
        <taxon>Verticillium</taxon>
    </lineage>
</organism>
<name>A0A8I2ZBT6_VERLO</name>
<feature type="compositionally biased region" description="Basic and acidic residues" evidence="3">
    <location>
        <begin position="22"/>
        <end position="37"/>
    </location>
</feature>
<dbReference type="EMBL" id="JAEMWZ010000338">
    <property type="protein sequence ID" value="KAG7123457.1"/>
    <property type="molecule type" value="Genomic_DNA"/>
</dbReference>
<dbReference type="SMART" id="SM00298">
    <property type="entry name" value="CHROMO"/>
    <property type="match status" value="1"/>
</dbReference>
<feature type="compositionally biased region" description="Polar residues" evidence="3">
    <location>
        <begin position="170"/>
        <end position="183"/>
    </location>
</feature>
<sequence>MPPALSDTEQSDNDFDIPVPTTRDRSTKSRTPNKSDEEMNDEPVENGDAEDVADVKEGDDEDDADEDGDEEVFIVEKIISHKVEDGDQLLFKVKWEGYSKKADQTWEPESNLTEGAPEIIAEYYKSVGSRAMILEESRKGKETKKRGRPASSTPASSSKRARKSRDHPSDSTPPASATANTWKPPSGSWEDDVTTIDACEDEETGKLIVYLNWKNGQKTKHTTDVIYKRCPQKMLQFYERHIRIIKTATGTTDAELKS</sequence>
<reference evidence="5" key="1">
    <citation type="journal article" date="2021" name="Mol. Plant Pathol.">
        <title>A 20-kb lineage-specific genomic region tames virulence in pathogenic amphidiploid Verticillium longisporum.</title>
        <authorList>
            <person name="Harting R."/>
            <person name="Starke J."/>
            <person name="Kusch H."/>
            <person name="Poggeler S."/>
            <person name="Maurus I."/>
            <person name="Schluter R."/>
            <person name="Landesfeind M."/>
            <person name="Bulla I."/>
            <person name="Nowrousian M."/>
            <person name="de Jonge R."/>
            <person name="Stahlhut G."/>
            <person name="Hoff K.J."/>
            <person name="Asshauer K.P."/>
            <person name="Thurmer A."/>
            <person name="Stanke M."/>
            <person name="Daniel R."/>
            <person name="Morgenstern B."/>
            <person name="Thomma B.P.H.J."/>
            <person name="Kronstad J.W."/>
            <person name="Braus-Stromeyer S.A."/>
            <person name="Braus G.H."/>
        </authorList>
    </citation>
    <scope>NUCLEOTIDE SEQUENCE</scope>
    <source>
        <strain evidence="5">Vl32</strain>
    </source>
</reference>
<evidence type="ECO:0000259" key="4">
    <source>
        <dbReference type="PROSITE" id="PS50013"/>
    </source>
</evidence>
<accession>A0A8I2ZBT6</accession>
<dbReference type="AlphaFoldDB" id="A0A8I2ZBT6"/>
<proteinExistence type="predicted"/>
<dbReference type="InterPro" id="IPR051219">
    <property type="entry name" value="Heterochromatin_chromo-domain"/>
</dbReference>
<dbReference type="InterPro" id="IPR000953">
    <property type="entry name" value="Chromo/chromo_shadow_dom"/>
</dbReference>
<dbReference type="Pfam" id="PF00385">
    <property type="entry name" value="Chromo"/>
    <property type="match status" value="1"/>
</dbReference>
<feature type="region of interest" description="Disordered" evidence="3">
    <location>
        <begin position="1"/>
        <end position="71"/>
    </location>
</feature>
<evidence type="ECO:0000256" key="1">
    <source>
        <dbReference type="ARBA" id="ARBA00004123"/>
    </source>
</evidence>
<feature type="domain" description="Chromo" evidence="4">
    <location>
        <begin position="73"/>
        <end position="125"/>
    </location>
</feature>
<dbReference type="GO" id="GO:0005634">
    <property type="term" value="C:nucleus"/>
    <property type="evidence" value="ECO:0007669"/>
    <property type="project" value="UniProtKB-SubCell"/>
</dbReference>
<dbReference type="InterPro" id="IPR008251">
    <property type="entry name" value="Chromo_shadow_dom"/>
</dbReference>
<keyword evidence="2" id="KW-0539">Nucleus</keyword>
<evidence type="ECO:0000313" key="6">
    <source>
        <dbReference type="Proteomes" id="UP000689129"/>
    </source>
</evidence>
<dbReference type="PROSITE" id="PS00598">
    <property type="entry name" value="CHROMO_1"/>
    <property type="match status" value="1"/>
</dbReference>
<dbReference type="OrthoDB" id="433924at2759"/>
<evidence type="ECO:0000256" key="3">
    <source>
        <dbReference type="SAM" id="MobiDB-lite"/>
    </source>
</evidence>
<dbReference type="InterPro" id="IPR023780">
    <property type="entry name" value="Chromo_domain"/>
</dbReference>
<dbReference type="InterPro" id="IPR023779">
    <property type="entry name" value="Chromodomain_CS"/>
</dbReference>
<comment type="caution">
    <text evidence="5">The sequence shown here is derived from an EMBL/GenBank/DDBJ whole genome shotgun (WGS) entry which is preliminary data.</text>
</comment>
<comment type="subcellular location">
    <subcellularLocation>
        <location evidence="1">Nucleus</location>
    </subcellularLocation>
</comment>